<comment type="subcellular location">
    <subcellularLocation>
        <location evidence="1">Secreted</location>
    </subcellularLocation>
</comment>
<dbReference type="Pfam" id="PF03022">
    <property type="entry name" value="MRJP"/>
    <property type="match status" value="1"/>
</dbReference>
<dbReference type="GO" id="GO:0005576">
    <property type="term" value="C:extracellular region"/>
    <property type="evidence" value="ECO:0007669"/>
    <property type="project" value="UniProtKB-SubCell"/>
</dbReference>
<dbReference type="OrthoDB" id="9797664at2"/>
<evidence type="ECO:0000313" key="5">
    <source>
        <dbReference type="Proteomes" id="UP000030111"/>
    </source>
</evidence>
<dbReference type="PANTHER" id="PTHR10009">
    <property type="entry name" value="PROTEIN YELLOW-RELATED"/>
    <property type="match status" value="1"/>
</dbReference>
<dbReference type="RefSeq" id="WP_026991017.1">
    <property type="nucleotide sequence ID" value="NZ_AUGP01000025.1"/>
</dbReference>
<dbReference type="eggNOG" id="COG3386">
    <property type="taxonomic scope" value="Bacteria"/>
</dbReference>
<proteinExistence type="predicted"/>
<comment type="caution">
    <text evidence="4">The sequence shown here is derived from an EMBL/GenBank/DDBJ whole genome shotgun (WGS) entry which is preliminary data.</text>
</comment>
<protein>
    <submittedName>
        <fullName evidence="4">Gluconolactonase</fullName>
    </submittedName>
</protein>
<feature type="chain" id="PRO_5002003397" evidence="3">
    <location>
        <begin position="17"/>
        <end position="360"/>
    </location>
</feature>
<sequence>MKNILLTILLSGTAFAQNKLEEVAEFGKNQPIGVAVQTGTNRLFVSFPHTEPFLYAVTEIVNGKRVPYPNEEWNKYLPEKPADHFVNAQDMYADDKGFLWVLDSKPAGAAAVIGEGGTETEGTFKMLKINLATNTVAKIYTFGGLDKTKSALNDVRVDTQNQLAYLSDPGLKAIVVLDLNTDAVRVVLQNHTSTTVTPGYKVVIDGKEMTDDKGKPFKSDVNGIALTKNNKYFYYKPINHDKLYRIATQYLADAALTPAAIAAKVQTVGNAGVTHGLEADAKGNIYFGNSPEHAIKYISPDGKLHTLVTDDRIIWPDSFGIGADGYLYFSCAQMHRLPKYNNGENRVEYPFRVFRVKLGE</sequence>
<evidence type="ECO:0000256" key="2">
    <source>
        <dbReference type="ARBA" id="ARBA00022525"/>
    </source>
</evidence>
<evidence type="ECO:0000313" key="4">
    <source>
        <dbReference type="EMBL" id="KGO92278.1"/>
    </source>
</evidence>
<organism evidence="4 5">
    <name type="scientific">Flavobacterium subsaxonicum WB 4.1-42 = DSM 21790</name>
    <dbReference type="NCBI Taxonomy" id="1121898"/>
    <lineage>
        <taxon>Bacteria</taxon>
        <taxon>Pseudomonadati</taxon>
        <taxon>Bacteroidota</taxon>
        <taxon>Flavobacteriia</taxon>
        <taxon>Flavobacteriales</taxon>
        <taxon>Flavobacteriaceae</taxon>
        <taxon>Flavobacterium</taxon>
    </lineage>
</organism>
<dbReference type="AlphaFoldDB" id="A0A0A2MLE2"/>
<keyword evidence="2" id="KW-0964">Secreted</keyword>
<keyword evidence="3" id="KW-0732">Signal</keyword>
<gene>
    <name evidence="4" type="ORF">Q766_14060</name>
</gene>
<accession>A0A0A2MLE2</accession>
<evidence type="ECO:0000256" key="1">
    <source>
        <dbReference type="ARBA" id="ARBA00004613"/>
    </source>
</evidence>
<dbReference type="InterPro" id="IPR011042">
    <property type="entry name" value="6-blade_b-propeller_TolB-like"/>
</dbReference>
<dbReference type="EMBL" id="JRLY01000011">
    <property type="protein sequence ID" value="KGO92278.1"/>
    <property type="molecule type" value="Genomic_DNA"/>
</dbReference>
<reference evidence="4 5" key="1">
    <citation type="submission" date="2013-09" db="EMBL/GenBank/DDBJ databases">
        <authorList>
            <person name="Zeng Z."/>
            <person name="Chen C."/>
        </authorList>
    </citation>
    <scope>NUCLEOTIDE SEQUENCE [LARGE SCALE GENOMIC DNA]</scope>
    <source>
        <strain evidence="4 5">WB 4.1-42</strain>
    </source>
</reference>
<dbReference type="Gene3D" id="2.120.10.30">
    <property type="entry name" value="TolB, C-terminal domain"/>
    <property type="match status" value="1"/>
</dbReference>
<dbReference type="InterPro" id="IPR017996">
    <property type="entry name" value="MRJP/yellow-related"/>
</dbReference>
<feature type="signal peptide" evidence="3">
    <location>
        <begin position="1"/>
        <end position="16"/>
    </location>
</feature>
<dbReference type="SUPFAM" id="SSF63829">
    <property type="entry name" value="Calcium-dependent phosphotriesterase"/>
    <property type="match status" value="1"/>
</dbReference>
<evidence type="ECO:0000256" key="3">
    <source>
        <dbReference type="SAM" id="SignalP"/>
    </source>
</evidence>
<dbReference type="STRING" id="1121898.GCA_000422725_02837"/>
<dbReference type="Proteomes" id="UP000030111">
    <property type="component" value="Unassembled WGS sequence"/>
</dbReference>
<keyword evidence="5" id="KW-1185">Reference proteome</keyword>
<dbReference type="PANTHER" id="PTHR10009:SF18">
    <property type="entry name" value="PROTEIN YELLOW-LIKE PROTEIN"/>
    <property type="match status" value="1"/>
</dbReference>
<name>A0A0A2MLE2_9FLAO</name>